<evidence type="ECO:0000313" key="2">
    <source>
        <dbReference type="Proteomes" id="UP000297855"/>
    </source>
</evidence>
<organism evidence="1 2">
    <name type="scientific">Leptospira fluminis</name>
    <dbReference type="NCBI Taxonomy" id="2484979"/>
    <lineage>
        <taxon>Bacteria</taxon>
        <taxon>Pseudomonadati</taxon>
        <taxon>Spirochaetota</taxon>
        <taxon>Spirochaetia</taxon>
        <taxon>Leptospirales</taxon>
        <taxon>Leptospiraceae</taxon>
        <taxon>Leptospira</taxon>
    </lineage>
</organism>
<reference evidence="1" key="1">
    <citation type="journal article" date="2019" name="PLoS Negl. Trop. Dis.">
        <title>Revisiting the worldwide diversity of Leptospira species in the environment.</title>
        <authorList>
            <person name="Vincent A.T."/>
            <person name="Schiettekatte O."/>
            <person name="Bourhy P."/>
            <person name="Veyrier F.J."/>
            <person name="Picardeau M."/>
        </authorList>
    </citation>
    <scope>NUCLEOTIDE SEQUENCE [LARGE SCALE GENOMIC DNA]</scope>
    <source>
        <strain evidence="1">SCS5</strain>
    </source>
</reference>
<dbReference type="SUPFAM" id="SSF48029">
    <property type="entry name" value="FliG"/>
    <property type="match status" value="1"/>
</dbReference>
<keyword evidence="2" id="KW-1185">Reference proteome</keyword>
<protein>
    <recommendedName>
        <fullName evidence="3">Flagellar motor switch protein FliG</fullName>
    </recommendedName>
</protein>
<dbReference type="InterPro" id="IPR011002">
    <property type="entry name" value="FliG_a-hlx"/>
</dbReference>
<dbReference type="EMBL" id="RQEV01000018">
    <property type="protein sequence ID" value="TGK14717.1"/>
    <property type="molecule type" value="Genomic_DNA"/>
</dbReference>
<sequence>MIHVEGENYHFFLCNSDSVARVKTKIRPFYDFPGETIEELPFLYSQPALIPSFLYEIEYERRNFPTRPMNSPSYLSYNDGEIRKEDGKFPEGARENWEGTLFKIEKNPYKAKGKPPILFLRSPQESTQIGPMISGDFLLFRQSRTKMVATRYLSLRDIVNPELDEESVSRRIEELYFDPKNKNYLFRLLRILYAGTPAEEQTIVSNLFSHEPEFAVFLRDTIFTIEILPLIHGPFLNSVLNSVDERIVKFSVPELSGPVRKMVERNVSKNRWKQILNGPSKKPEPGESFPEIVEREIFRRFSKKIYYEEGTFPVYREEEDETQAGFGFRREVRFSSIPAEKYNFNFRGDGLKLYAVTQDKLLFYTVKFLEILRFDILLSRKERDAYELFRIPERCIVEIPRYDQTKLVVGGGISGDRHPFEISLLSNNY</sequence>
<name>A0A4R9GMA4_9LEPT</name>
<proteinExistence type="predicted"/>
<accession>A0A4R9GMA4</accession>
<evidence type="ECO:0000313" key="1">
    <source>
        <dbReference type="EMBL" id="TGK14717.1"/>
    </source>
</evidence>
<comment type="caution">
    <text evidence="1">The sequence shown here is derived from an EMBL/GenBank/DDBJ whole genome shotgun (WGS) entry which is preliminary data.</text>
</comment>
<dbReference type="OrthoDB" id="343811at2"/>
<dbReference type="AlphaFoldDB" id="A0A4R9GMA4"/>
<evidence type="ECO:0008006" key="3">
    <source>
        <dbReference type="Google" id="ProtNLM"/>
    </source>
</evidence>
<gene>
    <name evidence="1" type="ORF">EHO61_16725</name>
</gene>
<dbReference type="Proteomes" id="UP000297855">
    <property type="component" value="Unassembled WGS sequence"/>
</dbReference>
<dbReference type="Gene3D" id="1.10.220.30">
    <property type="match status" value="1"/>
</dbReference>
<dbReference type="RefSeq" id="WP_135814709.1">
    <property type="nucleotide sequence ID" value="NZ_RQEV01000018.1"/>
</dbReference>